<reference evidence="1" key="1">
    <citation type="submission" date="2021-06" db="EMBL/GenBank/DDBJ databases">
        <authorList>
            <person name="Gannon L."/>
            <person name="Redgwell R T."/>
            <person name="Michniewski S."/>
            <person name="Harrison D C."/>
            <person name="Millard A."/>
        </authorList>
    </citation>
    <scope>NUCLEOTIDE SEQUENCE</scope>
</reference>
<proteinExistence type="predicted"/>
<gene>
    <name evidence="1" type="ORF">SLAVMIC_00925</name>
</gene>
<accession>A0A8D9CF15</accession>
<name>A0A8D9CF15_9VIRU</name>
<organism evidence="1">
    <name type="scientific">uncultured marine phage</name>
    <dbReference type="NCBI Taxonomy" id="707152"/>
    <lineage>
        <taxon>Viruses</taxon>
        <taxon>environmental samples</taxon>
    </lineage>
</organism>
<sequence>MIAKRYIEQGVKIREEYLDVSKKLEAILTDIKGVGLQLKKHTEDLKYISENLDGYDGEQAKLVILNKLTDVEIQGNKLTAIYKPVNEKLESLKKQEEILYNTIKEQYPDLSDEDMVKEFEPYIKKLN</sequence>
<dbReference type="EMBL" id="OU342829">
    <property type="protein sequence ID" value="CAG7581606.1"/>
    <property type="molecule type" value="Genomic_DNA"/>
</dbReference>
<protein>
    <submittedName>
        <fullName evidence="1">Uncharacterized protein</fullName>
    </submittedName>
</protein>
<evidence type="ECO:0000313" key="1">
    <source>
        <dbReference type="EMBL" id="CAG7581606.1"/>
    </source>
</evidence>